<evidence type="ECO:0000313" key="6">
    <source>
        <dbReference type="Proteomes" id="UP001187471"/>
    </source>
</evidence>
<evidence type="ECO:0008006" key="7">
    <source>
        <dbReference type="Google" id="ProtNLM"/>
    </source>
</evidence>
<keyword evidence="2" id="KW-1133">Transmembrane helix</keyword>
<feature type="transmembrane region" description="Helical" evidence="2">
    <location>
        <begin position="662"/>
        <end position="683"/>
    </location>
</feature>
<evidence type="ECO:0000313" key="5">
    <source>
        <dbReference type="EMBL" id="KAK2974425.1"/>
    </source>
</evidence>
<name>A0AA88RFL6_9ASTE</name>
<dbReference type="AlphaFoldDB" id="A0AA88RFL6"/>
<dbReference type="InterPro" id="IPR043128">
    <property type="entry name" value="Rev_trsase/Diguanyl_cyclase"/>
</dbReference>
<comment type="caution">
    <text evidence="5">The sequence shown here is derived from an EMBL/GenBank/DDBJ whole genome shotgun (WGS) entry which is preliminary data.</text>
</comment>
<proteinExistence type="predicted"/>
<evidence type="ECO:0000256" key="1">
    <source>
        <dbReference type="SAM" id="MobiDB-lite"/>
    </source>
</evidence>
<feature type="compositionally biased region" description="Polar residues" evidence="1">
    <location>
        <begin position="289"/>
        <end position="298"/>
    </location>
</feature>
<evidence type="ECO:0000256" key="2">
    <source>
        <dbReference type="SAM" id="Phobius"/>
    </source>
</evidence>
<gene>
    <name evidence="5" type="ORF">RJ640_011322</name>
</gene>
<dbReference type="InterPro" id="IPR056648">
    <property type="entry name" value="DUF7746"/>
</dbReference>
<protein>
    <recommendedName>
        <fullName evidence="7">Reverse transcriptase Ty1/copia-type domain-containing protein</fullName>
    </recommendedName>
</protein>
<dbReference type="InterPro" id="IPR043502">
    <property type="entry name" value="DNA/RNA_pol_sf"/>
</dbReference>
<feature type="domain" description="DUF7746" evidence="4">
    <location>
        <begin position="71"/>
        <end position="139"/>
    </location>
</feature>
<sequence>MSMMGELTFFIGLQIKQSKDEIFINQAKYTKELLKRFDMEASNAFDTPMSSSLKLDKDEKGKDVDIKRYRDGMTDYQVITLLQHMLMAANSTRNRNAEENEAIITRYLIAGFTGQLHGWWDFYLTPTDQNNILNSIKTEPNDYKSLNLKVLPSKTSKEKFFPSKEISVEFASKFPDEIREKTQLQRFLGSLNYIADFYQDLYKDTKVLYQRLQKNPQPWTIVHTQAIRRIKLRAKTLPCLCLLLPEAFKIVETDAPDLGYGGKMTPPRESLQRSSKGLQTRPNRYNLRNIGSSSSQPNREAMLENFGNSGYNVHTNCPDNFQIEDEEQDLSPIKVVTFEMLKMSEDEYNADIESSSGKESDDDELMTDNMSTKSTPQQVNTDLKLKQIGITSLTKEGLDTHVWATLRDDRHLSFDDSLLGMIKTSLCNGPMSGKDPKIIFQGIRNNNSSVPETMYTVETPSEISSSSGQNQNQNNYNPSVHDFDYNILVIEDFQIDHKKLNDEFYANYNRTNRAWYRTNFSKEQKAQYKELFFQTLRAYKTHFPFFGWFYSYCLDNDIEVPDYMNPQKQINVFKRITHEWFIWSTHEKQESVHPPFNKFAMKGDMNSNFLAAPLKHIVDTSTSNHLNSVTAGEIQSLAEQFNYTNIILSTIGEQTTRIKDTVYYVVFHLGLFVVWGKVSILYWQSLKWEIDL</sequence>
<feature type="compositionally biased region" description="Polar residues" evidence="1">
    <location>
        <begin position="368"/>
        <end position="378"/>
    </location>
</feature>
<feature type="region of interest" description="Disordered" evidence="1">
    <location>
        <begin position="348"/>
        <end position="378"/>
    </location>
</feature>
<dbReference type="PANTHER" id="PTHR33064:SF37">
    <property type="entry name" value="RIBONUCLEASE H"/>
    <property type="match status" value="1"/>
</dbReference>
<evidence type="ECO:0000259" key="4">
    <source>
        <dbReference type="Pfam" id="PF24925"/>
    </source>
</evidence>
<keyword evidence="6" id="KW-1185">Reference proteome</keyword>
<keyword evidence="2" id="KW-0472">Membrane</keyword>
<feature type="compositionally biased region" description="Polar residues" evidence="1">
    <location>
        <begin position="272"/>
        <end position="283"/>
    </location>
</feature>
<evidence type="ECO:0000259" key="3">
    <source>
        <dbReference type="Pfam" id="PF24496"/>
    </source>
</evidence>
<organism evidence="5 6">
    <name type="scientific">Escallonia rubra</name>
    <dbReference type="NCBI Taxonomy" id="112253"/>
    <lineage>
        <taxon>Eukaryota</taxon>
        <taxon>Viridiplantae</taxon>
        <taxon>Streptophyta</taxon>
        <taxon>Embryophyta</taxon>
        <taxon>Tracheophyta</taxon>
        <taxon>Spermatophyta</taxon>
        <taxon>Magnoliopsida</taxon>
        <taxon>eudicotyledons</taxon>
        <taxon>Gunneridae</taxon>
        <taxon>Pentapetalae</taxon>
        <taxon>asterids</taxon>
        <taxon>campanulids</taxon>
        <taxon>Escalloniales</taxon>
        <taxon>Escalloniaceae</taxon>
        <taxon>Escallonia</taxon>
    </lineage>
</organism>
<dbReference type="InterPro" id="IPR056010">
    <property type="entry name" value="DUF7588"/>
</dbReference>
<dbReference type="InterPro" id="IPR051320">
    <property type="entry name" value="Viral_Replic_Matur_Polypro"/>
</dbReference>
<reference evidence="5" key="1">
    <citation type="submission" date="2022-12" db="EMBL/GenBank/DDBJ databases">
        <title>Draft genome assemblies for two species of Escallonia (Escalloniales).</title>
        <authorList>
            <person name="Chanderbali A."/>
            <person name="Dervinis C."/>
            <person name="Anghel I."/>
            <person name="Soltis D."/>
            <person name="Soltis P."/>
            <person name="Zapata F."/>
        </authorList>
    </citation>
    <scope>NUCLEOTIDE SEQUENCE</scope>
    <source>
        <strain evidence="5">UCBG92.1500</strain>
        <tissue evidence="5">Leaf</tissue>
    </source>
</reference>
<dbReference type="SUPFAM" id="SSF56672">
    <property type="entry name" value="DNA/RNA polymerases"/>
    <property type="match status" value="1"/>
</dbReference>
<dbReference type="Pfam" id="PF24925">
    <property type="entry name" value="DUF7746"/>
    <property type="match status" value="1"/>
</dbReference>
<feature type="domain" description="DUF7588" evidence="3">
    <location>
        <begin position="498"/>
        <end position="560"/>
    </location>
</feature>
<keyword evidence="2" id="KW-0812">Transmembrane</keyword>
<dbReference type="EMBL" id="JAVXUO010002320">
    <property type="protein sequence ID" value="KAK2974425.1"/>
    <property type="molecule type" value="Genomic_DNA"/>
</dbReference>
<dbReference type="PANTHER" id="PTHR33064">
    <property type="entry name" value="POL PROTEIN"/>
    <property type="match status" value="1"/>
</dbReference>
<feature type="region of interest" description="Disordered" evidence="1">
    <location>
        <begin position="261"/>
        <end position="307"/>
    </location>
</feature>
<accession>A0AA88RFL6</accession>
<dbReference type="Gene3D" id="3.30.70.270">
    <property type="match status" value="1"/>
</dbReference>
<dbReference type="Pfam" id="PF24496">
    <property type="entry name" value="DUF7588"/>
    <property type="match status" value="1"/>
</dbReference>
<dbReference type="Proteomes" id="UP001187471">
    <property type="component" value="Unassembled WGS sequence"/>
</dbReference>